<reference evidence="4 5" key="1">
    <citation type="submission" date="2019-03" db="EMBL/GenBank/DDBJ databases">
        <title>Genomic Encyclopedia of Type Strains, Phase IV (KMG-IV): sequencing the most valuable type-strain genomes for metagenomic binning, comparative biology and taxonomic classification.</title>
        <authorList>
            <person name="Goeker M."/>
        </authorList>
    </citation>
    <scope>NUCLEOTIDE SEQUENCE [LARGE SCALE GENOMIC DNA]</scope>
    <source>
        <strain evidence="4 5">DSM 26377</strain>
    </source>
</reference>
<organism evidence="4 5">
    <name type="scientific">Panacagrimonas perspica</name>
    <dbReference type="NCBI Taxonomy" id="381431"/>
    <lineage>
        <taxon>Bacteria</taxon>
        <taxon>Pseudomonadati</taxon>
        <taxon>Pseudomonadota</taxon>
        <taxon>Gammaproteobacteria</taxon>
        <taxon>Nevskiales</taxon>
        <taxon>Nevskiaceae</taxon>
        <taxon>Panacagrimonas</taxon>
    </lineage>
</organism>
<evidence type="ECO:0000256" key="3">
    <source>
        <dbReference type="SAM" id="Phobius"/>
    </source>
</evidence>
<protein>
    <submittedName>
        <fullName evidence="4">Phosphatidylglycerophosphate synthase</fullName>
    </submittedName>
</protein>
<dbReference type="InterPro" id="IPR043130">
    <property type="entry name" value="CDP-OH_PTrfase_TM_dom"/>
</dbReference>
<dbReference type="OrthoDB" id="8541463at2"/>
<dbReference type="InterPro" id="IPR048254">
    <property type="entry name" value="CDP_ALCOHOL_P_TRANSF_CS"/>
</dbReference>
<keyword evidence="3" id="KW-1133">Transmembrane helix</keyword>
<dbReference type="Proteomes" id="UP000295341">
    <property type="component" value="Unassembled WGS sequence"/>
</dbReference>
<evidence type="ECO:0000313" key="5">
    <source>
        <dbReference type="Proteomes" id="UP000295341"/>
    </source>
</evidence>
<dbReference type="Pfam" id="PF01066">
    <property type="entry name" value="CDP-OH_P_transf"/>
    <property type="match status" value="1"/>
</dbReference>
<comment type="caution">
    <text evidence="4">The sequence shown here is derived from an EMBL/GenBank/DDBJ whole genome shotgun (WGS) entry which is preliminary data.</text>
</comment>
<sequence>MRLVLGEREMNLWIDTSGLAAAEGLFGIPPLERLRRTVGRLPQSDHVILSGGRATGWAGAEQGPDEGAPLGLRLRRALGQAGAPVVAIDGSNVIDPRLIRFLGTLGQTCVASRGEGTRRAVALTLDPSVIEAIPPDARDLREVANALTASGHASPLDEQRFPAYIDKLRRSLPYWVHAVDGPQTRRELERQMFLENYKGSTDLLTRWVYPPLVWPLTQFCTRFKVHPNAVTMLSIVLAFAAVPLWAHGQWLAGFICAYVMSVLDSVDGKVARLTLTDSKIGNTLDHGLDQVHPPFWYFAWAFGLGGLADMSDPLFQTAVAFVAFYVADRLVLRVAKRRLGHALHSSTRLDEQARSIIARRNITMTVMAFALLIGAGHAGFVFVTVWQGLTLAWHGWRGIWLGFLSPERAGKEAAQASSR</sequence>
<keyword evidence="5" id="KW-1185">Reference proteome</keyword>
<evidence type="ECO:0000256" key="1">
    <source>
        <dbReference type="ARBA" id="ARBA00022679"/>
    </source>
</evidence>
<feature type="transmembrane region" description="Helical" evidence="3">
    <location>
        <begin position="232"/>
        <end position="260"/>
    </location>
</feature>
<keyword evidence="3" id="KW-0812">Transmembrane</keyword>
<feature type="transmembrane region" description="Helical" evidence="3">
    <location>
        <begin position="362"/>
        <end position="386"/>
    </location>
</feature>
<dbReference type="EMBL" id="SOBT01000009">
    <property type="protein sequence ID" value="TDU28930.1"/>
    <property type="molecule type" value="Genomic_DNA"/>
</dbReference>
<dbReference type="GO" id="GO:0016020">
    <property type="term" value="C:membrane"/>
    <property type="evidence" value="ECO:0007669"/>
    <property type="project" value="InterPro"/>
</dbReference>
<dbReference type="GO" id="GO:0016780">
    <property type="term" value="F:phosphotransferase activity, for other substituted phosphate groups"/>
    <property type="evidence" value="ECO:0007669"/>
    <property type="project" value="InterPro"/>
</dbReference>
<gene>
    <name evidence="4" type="ORF">DFR24_3311</name>
</gene>
<evidence type="ECO:0000313" key="4">
    <source>
        <dbReference type="EMBL" id="TDU28930.1"/>
    </source>
</evidence>
<dbReference type="GO" id="GO:0008654">
    <property type="term" value="P:phospholipid biosynthetic process"/>
    <property type="evidence" value="ECO:0007669"/>
    <property type="project" value="InterPro"/>
</dbReference>
<comment type="similarity">
    <text evidence="2">Belongs to the CDP-alcohol phosphatidyltransferase class-I family.</text>
</comment>
<accession>A0A4R7P771</accession>
<feature type="transmembrane region" description="Helical" evidence="3">
    <location>
        <begin position="314"/>
        <end position="332"/>
    </location>
</feature>
<proteinExistence type="inferred from homology"/>
<keyword evidence="3" id="KW-0472">Membrane</keyword>
<dbReference type="Gene3D" id="1.20.120.1760">
    <property type="match status" value="1"/>
</dbReference>
<evidence type="ECO:0000256" key="2">
    <source>
        <dbReference type="RuleBase" id="RU003750"/>
    </source>
</evidence>
<keyword evidence="1 2" id="KW-0808">Transferase</keyword>
<dbReference type="InterPro" id="IPR000462">
    <property type="entry name" value="CDP-OH_P_trans"/>
</dbReference>
<dbReference type="PROSITE" id="PS00379">
    <property type="entry name" value="CDP_ALCOHOL_P_TRANSF"/>
    <property type="match status" value="1"/>
</dbReference>
<dbReference type="AlphaFoldDB" id="A0A4R7P771"/>
<name>A0A4R7P771_9GAMM</name>